<evidence type="ECO:0000313" key="2">
    <source>
        <dbReference type="Proteomes" id="UP000242474"/>
    </source>
</evidence>
<dbReference type="EMBL" id="KZ303501">
    <property type="protein sequence ID" value="PIA16205.1"/>
    <property type="molecule type" value="Genomic_DNA"/>
</dbReference>
<reference evidence="1 2" key="1">
    <citation type="journal article" date="2015" name="Genome Biol. Evol.">
        <title>Phylogenomic analyses indicate that early fungi evolved digesting cell walls of algal ancestors of land plants.</title>
        <authorList>
            <person name="Chang Y."/>
            <person name="Wang S."/>
            <person name="Sekimoto S."/>
            <person name="Aerts A.L."/>
            <person name="Choi C."/>
            <person name="Clum A."/>
            <person name="LaButti K.M."/>
            <person name="Lindquist E.A."/>
            <person name="Yee Ngan C."/>
            <person name="Ohm R.A."/>
            <person name="Salamov A.A."/>
            <person name="Grigoriev I.V."/>
            <person name="Spatafora J.W."/>
            <person name="Berbee M.L."/>
        </authorList>
    </citation>
    <scope>NUCLEOTIDE SEQUENCE [LARGE SCALE GENOMIC DNA]</scope>
    <source>
        <strain evidence="1 2">NRRL 1564</strain>
    </source>
</reference>
<protein>
    <submittedName>
        <fullName evidence="1">Uncharacterized protein</fullName>
    </submittedName>
</protein>
<accession>A0A2G5BB15</accession>
<keyword evidence="2" id="KW-1185">Reference proteome</keyword>
<gene>
    <name evidence="1" type="ORF">COEREDRAFT_102394</name>
</gene>
<dbReference type="Proteomes" id="UP000242474">
    <property type="component" value="Unassembled WGS sequence"/>
</dbReference>
<name>A0A2G5BB15_COERN</name>
<proteinExistence type="predicted"/>
<dbReference type="AlphaFoldDB" id="A0A2G5BB15"/>
<sequence>METQNQSGEAAQLPSWRRRGVGSGQILKPTDATSCSVLLPLSNLSVLLRERATRTPCIYTPPLATPPPIVPIFFFFFFSCCREK</sequence>
<organism evidence="1 2">
    <name type="scientific">Coemansia reversa (strain ATCC 12441 / NRRL 1564)</name>
    <dbReference type="NCBI Taxonomy" id="763665"/>
    <lineage>
        <taxon>Eukaryota</taxon>
        <taxon>Fungi</taxon>
        <taxon>Fungi incertae sedis</taxon>
        <taxon>Zoopagomycota</taxon>
        <taxon>Kickxellomycotina</taxon>
        <taxon>Kickxellomycetes</taxon>
        <taxon>Kickxellales</taxon>
        <taxon>Kickxellaceae</taxon>
        <taxon>Coemansia</taxon>
    </lineage>
</organism>
<evidence type="ECO:0000313" key="1">
    <source>
        <dbReference type="EMBL" id="PIA16205.1"/>
    </source>
</evidence>